<sequence>KTCWVSIYDMTNSIVCVRLAIDKIFEDKSNIFTNQELIKRVINLLESCMASLADCFIGIVQIATALKKIPASNNFCTLAIAGLKKGKFLEICELAAKYYKEVNHNDKDYCRLMSQLIKYKARSGPWKLEYSSNLTPLYTSSSIIRKHGTTSLLLYIKKELKFCDDFIEIELHNNLAVNNITMALQDLVDLSDPIFGANNNQEEPILTD</sequence>
<dbReference type="EMBL" id="CAJVQB010072727">
    <property type="protein sequence ID" value="CAG8843532.1"/>
    <property type="molecule type" value="Genomic_DNA"/>
</dbReference>
<evidence type="ECO:0000313" key="2">
    <source>
        <dbReference type="Proteomes" id="UP000789901"/>
    </source>
</evidence>
<gene>
    <name evidence="1" type="ORF">GMARGA_LOCUS36593</name>
</gene>
<reference evidence="1 2" key="1">
    <citation type="submission" date="2021-06" db="EMBL/GenBank/DDBJ databases">
        <authorList>
            <person name="Kallberg Y."/>
            <person name="Tangrot J."/>
            <person name="Rosling A."/>
        </authorList>
    </citation>
    <scope>NUCLEOTIDE SEQUENCE [LARGE SCALE GENOMIC DNA]</scope>
    <source>
        <strain evidence="1 2">120-4 pot B 10/14</strain>
    </source>
</reference>
<organism evidence="1 2">
    <name type="scientific">Gigaspora margarita</name>
    <dbReference type="NCBI Taxonomy" id="4874"/>
    <lineage>
        <taxon>Eukaryota</taxon>
        <taxon>Fungi</taxon>
        <taxon>Fungi incertae sedis</taxon>
        <taxon>Mucoromycota</taxon>
        <taxon>Glomeromycotina</taxon>
        <taxon>Glomeromycetes</taxon>
        <taxon>Diversisporales</taxon>
        <taxon>Gigasporaceae</taxon>
        <taxon>Gigaspora</taxon>
    </lineage>
</organism>
<evidence type="ECO:0000313" key="1">
    <source>
        <dbReference type="EMBL" id="CAG8843532.1"/>
    </source>
</evidence>
<dbReference type="Proteomes" id="UP000789901">
    <property type="component" value="Unassembled WGS sequence"/>
</dbReference>
<name>A0ABN7WY32_GIGMA</name>
<comment type="caution">
    <text evidence="1">The sequence shown here is derived from an EMBL/GenBank/DDBJ whole genome shotgun (WGS) entry which is preliminary data.</text>
</comment>
<protein>
    <submittedName>
        <fullName evidence="1">39776_t:CDS:1</fullName>
    </submittedName>
</protein>
<keyword evidence="2" id="KW-1185">Reference proteome</keyword>
<accession>A0ABN7WY32</accession>
<proteinExistence type="predicted"/>
<feature type="non-terminal residue" evidence="1">
    <location>
        <position position="1"/>
    </location>
</feature>